<dbReference type="Proteomes" id="UP000827872">
    <property type="component" value="Linkage Group LG15"/>
</dbReference>
<gene>
    <name evidence="1" type="ORF">K3G42_008875</name>
</gene>
<evidence type="ECO:0000313" key="2">
    <source>
        <dbReference type="Proteomes" id="UP000827872"/>
    </source>
</evidence>
<name>A0ACB8EVR5_9SAUR</name>
<evidence type="ECO:0000313" key="1">
    <source>
        <dbReference type="EMBL" id="KAH7996640.1"/>
    </source>
</evidence>
<reference evidence="1" key="1">
    <citation type="submission" date="2021-08" db="EMBL/GenBank/DDBJ databases">
        <title>The first chromosome-level gecko genome reveals the dynamic sex chromosomes of Neotropical dwarf geckos (Sphaerodactylidae: Sphaerodactylus).</title>
        <authorList>
            <person name="Pinto B.J."/>
            <person name="Keating S.E."/>
            <person name="Gamble T."/>
        </authorList>
    </citation>
    <scope>NUCLEOTIDE SEQUENCE</scope>
    <source>
        <strain evidence="1">TG3544</strain>
    </source>
</reference>
<organism evidence="1 2">
    <name type="scientific">Sphaerodactylus townsendi</name>
    <dbReference type="NCBI Taxonomy" id="933632"/>
    <lineage>
        <taxon>Eukaryota</taxon>
        <taxon>Metazoa</taxon>
        <taxon>Chordata</taxon>
        <taxon>Craniata</taxon>
        <taxon>Vertebrata</taxon>
        <taxon>Euteleostomi</taxon>
        <taxon>Lepidosauria</taxon>
        <taxon>Squamata</taxon>
        <taxon>Bifurcata</taxon>
        <taxon>Gekkota</taxon>
        <taxon>Sphaerodactylidae</taxon>
        <taxon>Sphaerodactylus</taxon>
    </lineage>
</organism>
<sequence>MACQLTTSNVPEDSFTVQWTFDSSSEIIDVMSYDGRKKVEIQDKRYQGRTELFHSELRKGNMSLNLKKSQLSDQGQYTCMISLGDWYDQAVVQLIMIETPAGTFSISSYIIVQPGVDSEISCKIISSALQLESESRILISEQDCLKFEIGVADFQSRSGRALDELAALTLDPDCKHPGLNISVDKKRAAFNSQVAQPGFFAIVAKESYAFGKHYWEVKVDGRVNWELGVLTQAQRDKAKTEKFEKPLGEENYSLKSLGGDLFSNQNKIEKKQVLYAQIGMLLDQEEQKITFYNAEVMFLITSTPIPENEKLYPFLSFEKADEICKEKPLEIIHIVAPIPLKISEKNKGGKLRGNVSEFTKKVMRRGKE</sequence>
<accession>A0ACB8EVR5</accession>
<proteinExistence type="predicted"/>
<comment type="caution">
    <text evidence="1">The sequence shown here is derived from an EMBL/GenBank/DDBJ whole genome shotgun (WGS) entry which is preliminary data.</text>
</comment>
<keyword evidence="2" id="KW-1185">Reference proteome</keyword>
<dbReference type="EMBL" id="CM037628">
    <property type="protein sequence ID" value="KAH7996640.1"/>
    <property type="molecule type" value="Genomic_DNA"/>
</dbReference>
<protein>
    <submittedName>
        <fullName evidence="1">Uncharacterized protein</fullName>
    </submittedName>
</protein>